<reference evidence="1 2" key="1">
    <citation type="submission" date="2014-04" db="EMBL/GenBank/DDBJ databases">
        <authorList>
            <consortium name="DOE Joint Genome Institute"/>
            <person name="Kuo A."/>
            <person name="Tarkka M."/>
            <person name="Buscot F."/>
            <person name="Kohler A."/>
            <person name="Nagy L.G."/>
            <person name="Floudas D."/>
            <person name="Copeland A."/>
            <person name="Barry K.W."/>
            <person name="Cichocki N."/>
            <person name="Veneault-Fourrey C."/>
            <person name="LaButti K."/>
            <person name="Lindquist E.A."/>
            <person name="Lipzen A."/>
            <person name="Lundell T."/>
            <person name="Morin E."/>
            <person name="Murat C."/>
            <person name="Sun H."/>
            <person name="Tunlid A."/>
            <person name="Henrissat B."/>
            <person name="Grigoriev I.V."/>
            <person name="Hibbett D.S."/>
            <person name="Martin F."/>
            <person name="Nordberg H.P."/>
            <person name="Cantor M.N."/>
            <person name="Hua S.X."/>
        </authorList>
    </citation>
    <scope>NUCLEOTIDE SEQUENCE [LARGE SCALE GENOMIC DNA]</scope>
    <source>
        <strain evidence="1 2">F 1598</strain>
    </source>
</reference>
<dbReference type="EMBL" id="KN832970">
    <property type="protein sequence ID" value="KIM92148.1"/>
    <property type="molecule type" value="Genomic_DNA"/>
</dbReference>
<dbReference type="InParanoid" id="A0A0C3C012"/>
<dbReference type="HOGENOM" id="CLU_2559058_0_0_1"/>
<proteinExistence type="predicted"/>
<reference evidence="2" key="2">
    <citation type="submission" date="2015-01" db="EMBL/GenBank/DDBJ databases">
        <title>Evolutionary Origins and Diversification of the Mycorrhizal Mutualists.</title>
        <authorList>
            <consortium name="DOE Joint Genome Institute"/>
            <consortium name="Mycorrhizal Genomics Consortium"/>
            <person name="Kohler A."/>
            <person name="Kuo A."/>
            <person name="Nagy L.G."/>
            <person name="Floudas D."/>
            <person name="Copeland A."/>
            <person name="Barry K.W."/>
            <person name="Cichocki N."/>
            <person name="Veneault-Fourrey C."/>
            <person name="LaButti K."/>
            <person name="Lindquist E.A."/>
            <person name="Lipzen A."/>
            <person name="Lundell T."/>
            <person name="Morin E."/>
            <person name="Murat C."/>
            <person name="Riley R."/>
            <person name="Ohm R."/>
            <person name="Sun H."/>
            <person name="Tunlid A."/>
            <person name="Henrissat B."/>
            <person name="Grigoriev I.V."/>
            <person name="Hibbett D.S."/>
            <person name="Martin F."/>
        </authorList>
    </citation>
    <scope>NUCLEOTIDE SEQUENCE [LARGE SCALE GENOMIC DNA]</scope>
    <source>
        <strain evidence="2">F 1598</strain>
    </source>
</reference>
<dbReference type="Proteomes" id="UP000054166">
    <property type="component" value="Unassembled WGS sequence"/>
</dbReference>
<evidence type="ECO:0000313" key="2">
    <source>
        <dbReference type="Proteomes" id="UP000054166"/>
    </source>
</evidence>
<dbReference type="AlphaFoldDB" id="A0A0C3C012"/>
<protein>
    <submittedName>
        <fullName evidence="1">Uncharacterized protein</fullName>
    </submittedName>
</protein>
<name>A0A0C3C012_PILCF</name>
<keyword evidence="2" id="KW-1185">Reference proteome</keyword>
<organism evidence="1 2">
    <name type="scientific">Piloderma croceum (strain F 1598)</name>
    <dbReference type="NCBI Taxonomy" id="765440"/>
    <lineage>
        <taxon>Eukaryota</taxon>
        <taxon>Fungi</taxon>
        <taxon>Dikarya</taxon>
        <taxon>Basidiomycota</taxon>
        <taxon>Agaricomycotina</taxon>
        <taxon>Agaricomycetes</taxon>
        <taxon>Agaricomycetidae</taxon>
        <taxon>Atheliales</taxon>
        <taxon>Atheliaceae</taxon>
        <taxon>Piloderma</taxon>
    </lineage>
</organism>
<sequence>MGLNPDVLFRRLLPQFTTPQSCAQHVQRSVRNNYQCTKHTTNLHYAHMLAFGQPWAISCCNVSYILLQTKITYNISHENRGA</sequence>
<evidence type="ECO:0000313" key="1">
    <source>
        <dbReference type="EMBL" id="KIM92148.1"/>
    </source>
</evidence>
<accession>A0A0C3C012</accession>
<gene>
    <name evidence="1" type="ORF">PILCRDRAFT_113444</name>
</gene>